<comment type="caution">
    <text evidence="2">The sequence shown here is derived from an EMBL/GenBank/DDBJ whole genome shotgun (WGS) entry which is preliminary data.</text>
</comment>
<dbReference type="EMBL" id="CAJVQA010007121">
    <property type="protein sequence ID" value="CAG8651869.1"/>
    <property type="molecule type" value="Genomic_DNA"/>
</dbReference>
<organism evidence="2 3">
    <name type="scientific">Cetraspora pellucida</name>
    <dbReference type="NCBI Taxonomy" id="1433469"/>
    <lineage>
        <taxon>Eukaryota</taxon>
        <taxon>Fungi</taxon>
        <taxon>Fungi incertae sedis</taxon>
        <taxon>Mucoromycota</taxon>
        <taxon>Glomeromycotina</taxon>
        <taxon>Glomeromycetes</taxon>
        <taxon>Diversisporales</taxon>
        <taxon>Gigasporaceae</taxon>
        <taxon>Cetraspora</taxon>
    </lineage>
</organism>
<sequence length="103" mass="12275">MSKEIKKLMLTGYIQRPAYNLDRSEKNIIFDYDWVTNLEYQNNNYIYINMDNANKNKDVDLTQDNNNNNNSNLDESDKMRNEYDMKIGIIIVETKIIMKNIIV</sequence>
<keyword evidence="3" id="KW-1185">Reference proteome</keyword>
<gene>
    <name evidence="2" type="ORF">CPELLU_LOCUS9373</name>
</gene>
<evidence type="ECO:0000256" key="1">
    <source>
        <dbReference type="SAM" id="MobiDB-lite"/>
    </source>
</evidence>
<protein>
    <submittedName>
        <fullName evidence="2">9912_t:CDS:1</fullName>
    </submittedName>
</protein>
<accession>A0A9N9DYF4</accession>
<proteinExistence type="predicted"/>
<evidence type="ECO:0000313" key="2">
    <source>
        <dbReference type="EMBL" id="CAG8651869.1"/>
    </source>
</evidence>
<evidence type="ECO:0000313" key="3">
    <source>
        <dbReference type="Proteomes" id="UP000789759"/>
    </source>
</evidence>
<reference evidence="2" key="1">
    <citation type="submission" date="2021-06" db="EMBL/GenBank/DDBJ databases">
        <authorList>
            <person name="Kallberg Y."/>
            <person name="Tangrot J."/>
            <person name="Rosling A."/>
        </authorList>
    </citation>
    <scope>NUCLEOTIDE SEQUENCE</scope>
    <source>
        <strain evidence="2">FL966</strain>
    </source>
</reference>
<feature type="region of interest" description="Disordered" evidence="1">
    <location>
        <begin position="57"/>
        <end position="77"/>
    </location>
</feature>
<dbReference type="AlphaFoldDB" id="A0A9N9DYF4"/>
<dbReference type="Proteomes" id="UP000789759">
    <property type="component" value="Unassembled WGS sequence"/>
</dbReference>
<name>A0A9N9DYF4_9GLOM</name>